<proteinExistence type="inferred from homology"/>
<comment type="caution">
    <text evidence="7">The sequence shown here is derived from an EMBL/GenBank/DDBJ whole genome shotgun (WGS) entry which is preliminary data.</text>
</comment>
<protein>
    <submittedName>
        <fullName evidence="7">5-guanidino-2-oxopentanoate decarboxylase</fullName>
        <ecNumber evidence="7">4.1.1.75</ecNumber>
    </submittedName>
</protein>
<dbReference type="InterPro" id="IPR045229">
    <property type="entry name" value="TPP_enz"/>
</dbReference>
<feature type="domain" description="Thiamine pyrophosphate enzyme N-terminal TPP-binding" evidence="6">
    <location>
        <begin position="8"/>
        <end position="123"/>
    </location>
</feature>
<dbReference type="SUPFAM" id="SSF52467">
    <property type="entry name" value="DHS-like NAD/FAD-binding domain"/>
    <property type="match status" value="1"/>
</dbReference>
<evidence type="ECO:0000259" key="6">
    <source>
        <dbReference type="Pfam" id="PF02776"/>
    </source>
</evidence>
<dbReference type="CDD" id="cd00568">
    <property type="entry name" value="TPP_enzymes"/>
    <property type="match status" value="1"/>
</dbReference>
<dbReference type="Gene3D" id="3.40.50.970">
    <property type="match status" value="2"/>
</dbReference>
<dbReference type="InterPro" id="IPR029061">
    <property type="entry name" value="THDP-binding"/>
</dbReference>
<dbReference type="Pfam" id="PF02775">
    <property type="entry name" value="TPP_enzyme_C"/>
    <property type="match status" value="1"/>
</dbReference>
<keyword evidence="2 3" id="KW-0786">Thiamine pyrophosphate</keyword>
<evidence type="ECO:0000256" key="2">
    <source>
        <dbReference type="ARBA" id="ARBA00023052"/>
    </source>
</evidence>
<evidence type="ECO:0000259" key="4">
    <source>
        <dbReference type="Pfam" id="PF00205"/>
    </source>
</evidence>
<dbReference type="InterPro" id="IPR012001">
    <property type="entry name" value="Thiamin_PyroP_enz_TPP-bd_dom"/>
</dbReference>
<dbReference type="InterPro" id="IPR012000">
    <property type="entry name" value="Thiamin_PyroP_enz_cen_dom"/>
</dbReference>
<dbReference type="Pfam" id="PF02776">
    <property type="entry name" value="TPP_enzyme_N"/>
    <property type="match status" value="1"/>
</dbReference>
<evidence type="ECO:0000313" key="8">
    <source>
        <dbReference type="Proteomes" id="UP001589646"/>
    </source>
</evidence>
<dbReference type="GO" id="GO:0047435">
    <property type="term" value="F:5-guanidino-2-oxopentanoate decarboxylase activity"/>
    <property type="evidence" value="ECO:0007669"/>
    <property type="project" value="UniProtKB-EC"/>
</dbReference>
<dbReference type="RefSeq" id="WP_346123495.1">
    <property type="nucleotide sequence ID" value="NZ_BAAAXC010000014.1"/>
</dbReference>
<feature type="domain" description="Thiamine pyrophosphate enzyme central" evidence="4">
    <location>
        <begin position="195"/>
        <end position="325"/>
    </location>
</feature>
<dbReference type="PANTHER" id="PTHR18968:SF13">
    <property type="entry name" value="ACETOLACTATE SYNTHASE CATALYTIC SUBUNIT, MITOCHONDRIAL"/>
    <property type="match status" value="1"/>
</dbReference>
<dbReference type="EMBL" id="JBHMCE010000002">
    <property type="protein sequence ID" value="MFB9526444.1"/>
    <property type="molecule type" value="Genomic_DNA"/>
</dbReference>
<evidence type="ECO:0000259" key="5">
    <source>
        <dbReference type="Pfam" id="PF02775"/>
    </source>
</evidence>
<evidence type="ECO:0000256" key="3">
    <source>
        <dbReference type="RuleBase" id="RU362132"/>
    </source>
</evidence>
<organism evidence="7 8">
    <name type="scientific">Nonomuraea roseola</name>
    <dbReference type="NCBI Taxonomy" id="46179"/>
    <lineage>
        <taxon>Bacteria</taxon>
        <taxon>Bacillati</taxon>
        <taxon>Actinomycetota</taxon>
        <taxon>Actinomycetes</taxon>
        <taxon>Streptosporangiales</taxon>
        <taxon>Streptosporangiaceae</taxon>
        <taxon>Nonomuraea</taxon>
    </lineage>
</organism>
<feature type="domain" description="Thiamine pyrophosphate enzyme TPP-binding" evidence="5">
    <location>
        <begin position="392"/>
        <end position="527"/>
    </location>
</feature>
<keyword evidence="7" id="KW-0456">Lyase</keyword>
<keyword evidence="8" id="KW-1185">Reference proteome</keyword>
<accession>A0ABV5PT95</accession>
<reference evidence="7 8" key="1">
    <citation type="submission" date="2024-09" db="EMBL/GenBank/DDBJ databases">
        <authorList>
            <person name="Sun Q."/>
            <person name="Mori K."/>
        </authorList>
    </citation>
    <scope>NUCLEOTIDE SEQUENCE [LARGE SCALE GENOMIC DNA]</scope>
    <source>
        <strain evidence="7 8">JCM 3323</strain>
    </source>
</reference>
<gene>
    <name evidence="7" type="ORF">ACFFRN_07445</name>
</gene>
<dbReference type="Gene3D" id="3.40.50.1220">
    <property type="entry name" value="TPP-binding domain"/>
    <property type="match status" value="1"/>
</dbReference>
<dbReference type="PANTHER" id="PTHR18968">
    <property type="entry name" value="THIAMINE PYROPHOSPHATE ENZYMES"/>
    <property type="match status" value="1"/>
</dbReference>
<sequence length="535" mass="54821">MATESSLTGAAAVVGALRGNGVETVFGIPGTHNLELYRQLTSSDIRHVAPRHEQGGGYAADAYARVSGRPGVCVTTSGPGLTNIATAAATAYADSVPLLVISPGAPLGQERADVGWLHEVKDQRAAMDALYDRSVRVSSPAQAAAVIHETFARWRVERPRPVHLELPLDVLESPWDGAAPGPLESAALLPSAGVLAAAAAALRGASTPLIVLGGGARDACAEAVRLAELLGAPVATSVSGKGVLPESHPLSLGAGVGLGPVQEAIEAADVLLVAGSELADSDLWGVRLHPRGTVIRVDVDLRQLHKNVPADIAVHGDAATVLGALADALNDRAPGPAGGERAARVRAAAAEAAMSVGAAWRPVQEVLRDCLPEDTIVAGDSAQVSYFGTVPFWPMDAPRRFVYPTGYATLGYAVPAAIGAKLAAQDATVIALAGDGGTLFSVQELAVAAELRLSLPVIVMNNHGYAEIREEMLARNISPVAVDIDGIDFPALGRAFGGRGERVADLAELPAALKRALDVNGPTVIEVTVGGQGVS</sequence>
<dbReference type="NCBIfam" id="NF005712">
    <property type="entry name" value="PRK07524.1"/>
    <property type="match status" value="1"/>
</dbReference>
<dbReference type="InterPro" id="IPR011766">
    <property type="entry name" value="TPP_enzyme_TPP-bd"/>
</dbReference>
<dbReference type="EC" id="4.1.1.75" evidence="7"/>
<name>A0ABV5PT95_9ACTN</name>
<dbReference type="Pfam" id="PF00205">
    <property type="entry name" value="TPP_enzyme_M"/>
    <property type="match status" value="1"/>
</dbReference>
<comment type="similarity">
    <text evidence="1 3">Belongs to the TPP enzyme family.</text>
</comment>
<dbReference type="SUPFAM" id="SSF52518">
    <property type="entry name" value="Thiamin diphosphate-binding fold (THDP-binding)"/>
    <property type="match status" value="2"/>
</dbReference>
<evidence type="ECO:0000313" key="7">
    <source>
        <dbReference type="EMBL" id="MFB9526444.1"/>
    </source>
</evidence>
<dbReference type="InterPro" id="IPR029035">
    <property type="entry name" value="DHS-like_NAD/FAD-binding_dom"/>
</dbReference>
<dbReference type="CDD" id="cd07035">
    <property type="entry name" value="TPP_PYR_POX_like"/>
    <property type="match status" value="1"/>
</dbReference>
<dbReference type="Proteomes" id="UP001589646">
    <property type="component" value="Unassembled WGS sequence"/>
</dbReference>
<evidence type="ECO:0000256" key="1">
    <source>
        <dbReference type="ARBA" id="ARBA00007812"/>
    </source>
</evidence>